<dbReference type="PROSITE" id="PS00211">
    <property type="entry name" value="ABC_TRANSPORTER_1"/>
    <property type="match status" value="1"/>
</dbReference>
<evidence type="ECO:0000256" key="8">
    <source>
        <dbReference type="SAM" id="Phobius"/>
    </source>
</evidence>
<feature type="transmembrane region" description="Helical" evidence="8">
    <location>
        <begin position="438"/>
        <end position="455"/>
    </location>
</feature>
<name>A0A6D2JDN8_9BRAS</name>
<dbReference type="CDD" id="cd03263">
    <property type="entry name" value="ABC_subfamily_A"/>
    <property type="match status" value="1"/>
</dbReference>
<dbReference type="InterPro" id="IPR027417">
    <property type="entry name" value="P-loop_NTPase"/>
</dbReference>
<evidence type="ECO:0000313" key="11">
    <source>
        <dbReference type="Proteomes" id="UP000467841"/>
    </source>
</evidence>
<keyword evidence="3 8" id="KW-0812">Transmembrane</keyword>
<dbReference type="InterPro" id="IPR003439">
    <property type="entry name" value="ABC_transporter-like_ATP-bd"/>
</dbReference>
<dbReference type="PANTHER" id="PTHR19229">
    <property type="entry name" value="ATP-BINDING CASSETTE TRANSPORTER SUBFAMILY A ABCA"/>
    <property type="match status" value="1"/>
</dbReference>
<dbReference type="AlphaFoldDB" id="A0A6D2JDN8"/>
<gene>
    <name evidence="10" type="ORF">MERR_LOCUS22376</name>
</gene>
<keyword evidence="7 8" id="KW-0472">Membrane</keyword>
<dbReference type="GO" id="GO:0005524">
    <property type="term" value="F:ATP binding"/>
    <property type="evidence" value="ECO:0007669"/>
    <property type="project" value="UniProtKB-KW"/>
</dbReference>
<dbReference type="SMART" id="SM00382">
    <property type="entry name" value="AAA"/>
    <property type="match status" value="1"/>
</dbReference>
<evidence type="ECO:0000256" key="5">
    <source>
        <dbReference type="ARBA" id="ARBA00022840"/>
    </source>
</evidence>
<evidence type="ECO:0000256" key="6">
    <source>
        <dbReference type="ARBA" id="ARBA00022989"/>
    </source>
</evidence>
<comment type="subcellular location">
    <subcellularLocation>
        <location evidence="1">Membrane</location>
        <topology evidence="1">Multi-pass membrane protein</topology>
    </subcellularLocation>
</comment>
<feature type="transmembrane region" description="Helical" evidence="8">
    <location>
        <begin position="467"/>
        <end position="485"/>
    </location>
</feature>
<feature type="domain" description="ABC transporter" evidence="9">
    <location>
        <begin position="591"/>
        <end position="828"/>
    </location>
</feature>
<evidence type="ECO:0000313" key="10">
    <source>
        <dbReference type="EMBL" id="CAA7035141.1"/>
    </source>
</evidence>
<evidence type="ECO:0000259" key="9">
    <source>
        <dbReference type="PROSITE" id="PS50893"/>
    </source>
</evidence>
<accession>A0A6D2JDN8</accession>
<keyword evidence="6 8" id="KW-1133">Transmembrane helix</keyword>
<keyword evidence="4" id="KW-0547">Nucleotide-binding</keyword>
<dbReference type="InterPro" id="IPR013525">
    <property type="entry name" value="ABC2_TM"/>
</dbReference>
<organism evidence="10 11">
    <name type="scientific">Microthlaspi erraticum</name>
    <dbReference type="NCBI Taxonomy" id="1685480"/>
    <lineage>
        <taxon>Eukaryota</taxon>
        <taxon>Viridiplantae</taxon>
        <taxon>Streptophyta</taxon>
        <taxon>Embryophyta</taxon>
        <taxon>Tracheophyta</taxon>
        <taxon>Spermatophyta</taxon>
        <taxon>Magnoliopsida</taxon>
        <taxon>eudicotyledons</taxon>
        <taxon>Gunneridae</taxon>
        <taxon>Pentapetalae</taxon>
        <taxon>rosids</taxon>
        <taxon>malvids</taxon>
        <taxon>Brassicales</taxon>
        <taxon>Brassicaceae</taxon>
        <taxon>Coluteocarpeae</taxon>
        <taxon>Microthlaspi</taxon>
    </lineage>
</organism>
<dbReference type="PANTHER" id="PTHR19229:SF237">
    <property type="entry name" value="ABC TRANSPORTER A FAMILY MEMBER 10"/>
    <property type="match status" value="1"/>
</dbReference>
<dbReference type="SUPFAM" id="SSF52540">
    <property type="entry name" value="P-loop containing nucleoside triphosphate hydrolases"/>
    <property type="match status" value="1"/>
</dbReference>
<feature type="transmembrane region" description="Helical" evidence="8">
    <location>
        <begin position="506"/>
        <end position="528"/>
    </location>
</feature>
<dbReference type="Pfam" id="PF12698">
    <property type="entry name" value="ABC2_membrane_3"/>
    <property type="match status" value="1"/>
</dbReference>
<dbReference type="Proteomes" id="UP000467841">
    <property type="component" value="Unassembled WGS sequence"/>
</dbReference>
<dbReference type="InterPro" id="IPR026082">
    <property type="entry name" value="ABCA"/>
</dbReference>
<feature type="transmembrane region" description="Helical" evidence="8">
    <location>
        <begin position="409"/>
        <end position="431"/>
    </location>
</feature>
<evidence type="ECO:0000256" key="7">
    <source>
        <dbReference type="ARBA" id="ARBA00023136"/>
    </source>
</evidence>
<evidence type="ECO:0000256" key="4">
    <source>
        <dbReference type="ARBA" id="ARBA00022741"/>
    </source>
</evidence>
<proteinExistence type="inferred from homology"/>
<dbReference type="GO" id="GO:0140359">
    <property type="term" value="F:ABC-type transporter activity"/>
    <property type="evidence" value="ECO:0007669"/>
    <property type="project" value="InterPro"/>
</dbReference>
<keyword evidence="11" id="KW-1185">Reference proteome</keyword>
<evidence type="ECO:0000256" key="1">
    <source>
        <dbReference type="ARBA" id="ARBA00004141"/>
    </source>
</evidence>
<sequence length="913" mass="100934">MANHGQASFWAQANALLRKNLTFQRKRIWTNVRLVLVPLFLCLLLLGLQLMINSVANKVPKAITSCASEDLSLSSSGCPIPNPPLLPPMLEIPEPQSRAVKSNFLPYSDLPDVSCRKTGTCPVTILITGNNQSLGQALSGNIFGGSFSVNTSDLLPSLAYNVLGSAVSAGENNYDDPAIDPEFPIYNIQSQCRRPNATWPLQFGKIKTKVKCVQGLCLWRNSSAEVNDEIFKGIWRGNPERMTNEIAAAYDLMSTDTKNLDVTIWYNATEYDSSGPLVRVPRLISLVSNAYLKFLKGPGTRILFEFVKEVPRQASNNNGLPDLASMFGPLFFTWVVLLLFPVILTSLVYEKQERLRIIMKMHGLGDGPYWMISYAYFLIISILYVASLVIFGSAIGLNYFRINAYSVQSVFYFIYINLQISVAFLASSLFSKVKTVTVVAYIMVFGTGLLGSFLFGELIESPSFPEYGILALELYPGFALYRGLYEFSQSALRGNGMKWEDLGETGMAKLFYIMSVEWFVVLLVAYYIDYVSSSGKSLFFFFKKSSSVPSPSPVQSQTSDNVLIDMEKSDVTHEREKVEKLRKEGSTGHAIVCDNLKKVYPGRDGNPPKVAVRGLYLDVPSGECFGMLGPNGAGKTSFINMMTGLLKPTSGTALVQGLDICKDMNKVYTSMGVCPQHDLLWETLTGREHLLFYGRLKNIKGSALTQAVEESLKSVSLFDGGVADKPAGKYSGGMKRRLSVAISLIGNPKVVYMDEPSTGLDPASRKNLWTVIERAKQNTAIILTTHSMEEAEFLCDRLGIFVDGGLHCIGNPKELRGRYGGSYVFTMTTSTEHEEEVESMVKNVSPNAKKVYHLAGTQEFEIPKQEVMISDVFSLVEIAKSQFTVFAWGLADTTLEDVFFKVASTAQVFNTLS</sequence>
<dbReference type="GO" id="GO:0005319">
    <property type="term" value="F:lipid transporter activity"/>
    <property type="evidence" value="ECO:0007669"/>
    <property type="project" value="TreeGrafter"/>
</dbReference>
<keyword evidence="5" id="KW-0067">ATP-binding</keyword>
<dbReference type="EMBL" id="CACVBM020001151">
    <property type="protein sequence ID" value="CAA7035141.1"/>
    <property type="molecule type" value="Genomic_DNA"/>
</dbReference>
<dbReference type="PROSITE" id="PS50893">
    <property type="entry name" value="ABC_TRANSPORTER_2"/>
    <property type="match status" value="1"/>
</dbReference>
<dbReference type="OrthoDB" id="8061355at2759"/>
<comment type="similarity">
    <text evidence="2">Belongs to the ABC transporter superfamily. ABCA family. CPR flippase (TC 3.A.1.211) subfamily.</text>
</comment>
<dbReference type="GO" id="GO:0016887">
    <property type="term" value="F:ATP hydrolysis activity"/>
    <property type="evidence" value="ECO:0007669"/>
    <property type="project" value="InterPro"/>
</dbReference>
<protein>
    <recommendedName>
        <fullName evidence="9">ABC transporter domain-containing protein</fullName>
    </recommendedName>
</protein>
<feature type="transmembrane region" description="Helical" evidence="8">
    <location>
        <begin position="369"/>
        <end position="397"/>
    </location>
</feature>
<evidence type="ECO:0000256" key="2">
    <source>
        <dbReference type="ARBA" id="ARBA00008526"/>
    </source>
</evidence>
<dbReference type="InterPro" id="IPR003593">
    <property type="entry name" value="AAA+_ATPase"/>
</dbReference>
<reference evidence="10" key="1">
    <citation type="submission" date="2020-01" db="EMBL/GenBank/DDBJ databases">
        <authorList>
            <person name="Mishra B."/>
        </authorList>
    </citation>
    <scope>NUCLEOTIDE SEQUENCE [LARGE SCALE GENOMIC DNA]</scope>
</reference>
<dbReference type="InterPro" id="IPR017871">
    <property type="entry name" value="ABC_transporter-like_CS"/>
</dbReference>
<feature type="transmembrane region" description="Helical" evidence="8">
    <location>
        <begin position="34"/>
        <end position="52"/>
    </location>
</feature>
<dbReference type="Pfam" id="PF24526">
    <property type="entry name" value="ABCA12_C"/>
    <property type="match status" value="1"/>
</dbReference>
<dbReference type="Pfam" id="PF00005">
    <property type="entry name" value="ABC_tran"/>
    <property type="match status" value="1"/>
</dbReference>
<dbReference type="Gene3D" id="3.40.50.300">
    <property type="entry name" value="P-loop containing nucleotide triphosphate hydrolases"/>
    <property type="match status" value="1"/>
</dbReference>
<comment type="caution">
    <text evidence="10">The sequence shown here is derived from an EMBL/GenBank/DDBJ whole genome shotgun (WGS) entry which is preliminary data.</text>
</comment>
<evidence type="ECO:0000256" key="3">
    <source>
        <dbReference type="ARBA" id="ARBA00022692"/>
    </source>
</evidence>
<dbReference type="FunFam" id="3.40.50.300:FF:000633">
    <property type="entry name" value="ABC transporter A family member 7"/>
    <property type="match status" value="1"/>
</dbReference>
<feature type="transmembrane region" description="Helical" evidence="8">
    <location>
        <begin position="326"/>
        <end position="349"/>
    </location>
</feature>
<dbReference type="GO" id="GO:0016020">
    <property type="term" value="C:membrane"/>
    <property type="evidence" value="ECO:0007669"/>
    <property type="project" value="UniProtKB-SubCell"/>
</dbReference>